<evidence type="ECO:0000313" key="2">
    <source>
        <dbReference type="EMBL" id="SVC68432.1"/>
    </source>
</evidence>
<organism evidence="2">
    <name type="scientific">marine metagenome</name>
    <dbReference type="NCBI Taxonomy" id="408172"/>
    <lineage>
        <taxon>unclassified sequences</taxon>
        <taxon>metagenomes</taxon>
        <taxon>ecological metagenomes</taxon>
    </lineage>
</organism>
<gene>
    <name evidence="2" type="ORF">METZ01_LOCUS321286</name>
</gene>
<proteinExistence type="predicted"/>
<name>A0A382P941_9ZZZZ</name>
<feature type="region of interest" description="Disordered" evidence="1">
    <location>
        <begin position="14"/>
        <end position="39"/>
    </location>
</feature>
<dbReference type="EMBL" id="UINC01104914">
    <property type="protein sequence ID" value="SVC68432.1"/>
    <property type="molecule type" value="Genomic_DNA"/>
</dbReference>
<sequence>MNLCAIRLTVRVATGKEGQKGNEGHQHPNLMGPQIGAGH</sequence>
<evidence type="ECO:0000256" key="1">
    <source>
        <dbReference type="SAM" id="MobiDB-lite"/>
    </source>
</evidence>
<feature type="compositionally biased region" description="Basic and acidic residues" evidence="1">
    <location>
        <begin position="17"/>
        <end position="26"/>
    </location>
</feature>
<dbReference type="AlphaFoldDB" id="A0A382P941"/>
<accession>A0A382P941</accession>
<reference evidence="2" key="1">
    <citation type="submission" date="2018-05" db="EMBL/GenBank/DDBJ databases">
        <authorList>
            <person name="Lanie J.A."/>
            <person name="Ng W.-L."/>
            <person name="Kazmierczak K.M."/>
            <person name="Andrzejewski T.M."/>
            <person name="Davidsen T.M."/>
            <person name="Wayne K.J."/>
            <person name="Tettelin H."/>
            <person name="Glass J.I."/>
            <person name="Rusch D."/>
            <person name="Podicherti R."/>
            <person name="Tsui H.-C.T."/>
            <person name="Winkler M.E."/>
        </authorList>
    </citation>
    <scope>NUCLEOTIDE SEQUENCE</scope>
</reference>
<protein>
    <submittedName>
        <fullName evidence="2">Uncharacterized protein</fullName>
    </submittedName>
</protein>